<dbReference type="Proteomes" id="UP000420562">
    <property type="component" value="Unassembled WGS sequence"/>
</dbReference>
<gene>
    <name evidence="5" type="primary">genX</name>
    <name evidence="5" type="ORF">F6V25_05100</name>
</gene>
<dbReference type="PROSITE" id="PS50862">
    <property type="entry name" value="AA_TRNA_LIGASE_II"/>
    <property type="match status" value="1"/>
</dbReference>
<dbReference type="Gene3D" id="3.30.930.10">
    <property type="entry name" value="Bira Bifunctional Protein, Domain 2"/>
    <property type="match status" value="1"/>
</dbReference>
<dbReference type="Pfam" id="PF00152">
    <property type="entry name" value="tRNA-synt_2"/>
    <property type="match status" value="1"/>
</dbReference>
<dbReference type="GO" id="GO:0000049">
    <property type="term" value="F:tRNA binding"/>
    <property type="evidence" value="ECO:0007669"/>
    <property type="project" value="TreeGrafter"/>
</dbReference>
<dbReference type="NCBIfam" id="TIGR00462">
    <property type="entry name" value="genX"/>
    <property type="match status" value="1"/>
</dbReference>
<dbReference type="GO" id="GO:0005524">
    <property type="term" value="F:ATP binding"/>
    <property type="evidence" value="ECO:0007669"/>
    <property type="project" value="UniProtKB-KW"/>
</dbReference>
<name>A0A7J4ZTZ0_9BACT</name>
<dbReference type="InterPro" id="IPR045864">
    <property type="entry name" value="aa-tRNA-synth_II/BPL/LPL"/>
</dbReference>
<dbReference type="RefSeq" id="WP_151127530.1">
    <property type="nucleotide sequence ID" value="NZ_VZQZ01000002.1"/>
</dbReference>
<dbReference type="InterPro" id="IPR004364">
    <property type="entry name" value="Aa-tRNA-synt_II"/>
</dbReference>
<dbReference type="InterPro" id="IPR006195">
    <property type="entry name" value="aa-tRNA-synth_II"/>
</dbReference>
<accession>A0A7J4ZTZ0</accession>
<dbReference type="EMBL" id="VZQZ01000002">
    <property type="protein sequence ID" value="KAB0666794.1"/>
    <property type="molecule type" value="Genomic_DNA"/>
</dbReference>
<dbReference type="SUPFAM" id="SSF55681">
    <property type="entry name" value="Class II aaRS and biotin synthetases"/>
    <property type="match status" value="1"/>
</dbReference>
<reference evidence="5 6" key="1">
    <citation type="submission" date="2019-09" db="EMBL/GenBank/DDBJ databases">
        <title>Geobacter sp. Red96, a novel strain isolated from paddy soil.</title>
        <authorList>
            <person name="Xu Z."/>
            <person name="Masuda Y."/>
            <person name="Itoh H."/>
            <person name="Senoo K."/>
        </authorList>
    </citation>
    <scope>NUCLEOTIDE SEQUENCE [LARGE SCALE GENOMIC DNA]</scope>
    <source>
        <strain evidence="5 6">Red96</strain>
    </source>
</reference>
<evidence type="ECO:0000256" key="1">
    <source>
        <dbReference type="ARBA" id="ARBA00022598"/>
    </source>
</evidence>
<keyword evidence="2" id="KW-0547">Nucleotide-binding</keyword>
<evidence type="ECO:0000313" key="5">
    <source>
        <dbReference type="EMBL" id="KAB0666794.1"/>
    </source>
</evidence>
<dbReference type="PANTHER" id="PTHR42918:SF6">
    <property type="entry name" value="ELONGATION FACTOR P--(R)-BETA-LYSINE LIGASE"/>
    <property type="match status" value="1"/>
</dbReference>
<keyword evidence="6" id="KW-1185">Reference proteome</keyword>
<protein>
    <submittedName>
        <fullName evidence="5">EF-P lysine aminoacylase GenX</fullName>
    </submittedName>
</protein>
<dbReference type="PANTHER" id="PTHR42918">
    <property type="entry name" value="LYSYL-TRNA SYNTHETASE"/>
    <property type="match status" value="1"/>
</dbReference>
<evidence type="ECO:0000256" key="3">
    <source>
        <dbReference type="ARBA" id="ARBA00022840"/>
    </source>
</evidence>
<organism evidence="5 6">
    <name type="scientific">Oryzomonas japonica</name>
    <dbReference type="NCBI Taxonomy" id="2603858"/>
    <lineage>
        <taxon>Bacteria</taxon>
        <taxon>Pseudomonadati</taxon>
        <taxon>Thermodesulfobacteriota</taxon>
        <taxon>Desulfuromonadia</taxon>
        <taxon>Geobacterales</taxon>
        <taxon>Geobacteraceae</taxon>
        <taxon>Oryzomonas</taxon>
    </lineage>
</organism>
<keyword evidence="1" id="KW-0436">Ligase</keyword>
<dbReference type="AlphaFoldDB" id="A0A7J4ZTZ0"/>
<feature type="domain" description="Aminoacyl-transfer RNA synthetases class-II family profile" evidence="4">
    <location>
        <begin position="9"/>
        <end position="299"/>
    </location>
</feature>
<keyword evidence="3" id="KW-0067">ATP-binding</keyword>
<evidence type="ECO:0000259" key="4">
    <source>
        <dbReference type="PROSITE" id="PS50862"/>
    </source>
</evidence>
<dbReference type="GO" id="GO:0006430">
    <property type="term" value="P:lysyl-tRNA aminoacylation"/>
    <property type="evidence" value="ECO:0007669"/>
    <property type="project" value="InterPro"/>
</dbReference>
<dbReference type="GO" id="GO:0004824">
    <property type="term" value="F:lysine-tRNA ligase activity"/>
    <property type="evidence" value="ECO:0007669"/>
    <property type="project" value="InterPro"/>
</dbReference>
<sequence>MSLSRLANLHLRARVIQTIREFFRSRGFLEVETPHRIPANAPEEHIEPYRSDTCHLQTSPEICMKRLLCRGYGNIFQICRCWRSNERGRRHVPEFTMLEWYRADGDYLALMRDCEELLKSVVETVCGGTTLSYRGRRIEVNNGIGRITVREAFERFGGTTMEAALHDGTFDEIMVTAIEPALPQDVPAILMDYPAEAASLARLKPGDPTVGERFELYAGGLELANGFSELNDPREQRARFLEANDKRLRSGLPSLPLPEPFLADLGDMPPAAGIALGIDRLVMLCADADRIDDVIAFTPEEL</sequence>
<proteinExistence type="predicted"/>
<evidence type="ECO:0000313" key="6">
    <source>
        <dbReference type="Proteomes" id="UP000420562"/>
    </source>
</evidence>
<dbReference type="InterPro" id="IPR004525">
    <property type="entry name" value="EpmA"/>
</dbReference>
<comment type="caution">
    <text evidence="5">The sequence shown here is derived from an EMBL/GenBank/DDBJ whole genome shotgun (WGS) entry which is preliminary data.</text>
</comment>
<evidence type="ECO:0000256" key="2">
    <source>
        <dbReference type="ARBA" id="ARBA00022741"/>
    </source>
</evidence>
<dbReference type="GO" id="GO:0005829">
    <property type="term" value="C:cytosol"/>
    <property type="evidence" value="ECO:0007669"/>
    <property type="project" value="TreeGrafter"/>
</dbReference>